<dbReference type="NCBIfam" id="NF033516">
    <property type="entry name" value="transpos_IS3"/>
    <property type="match status" value="1"/>
</dbReference>
<dbReference type="InterPro" id="IPR050900">
    <property type="entry name" value="Transposase_IS3/IS150/IS904"/>
</dbReference>
<keyword evidence="4" id="KW-1185">Reference proteome</keyword>
<dbReference type="GO" id="GO:0015074">
    <property type="term" value="P:DNA integration"/>
    <property type="evidence" value="ECO:0007669"/>
    <property type="project" value="InterPro"/>
</dbReference>
<evidence type="ECO:0000313" key="3">
    <source>
        <dbReference type="EMBL" id="MST87981.1"/>
    </source>
</evidence>
<evidence type="ECO:0000313" key="4">
    <source>
        <dbReference type="Proteomes" id="UP000438120"/>
    </source>
</evidence>
<accession>A0A6A8MGL3</accession>
<dbReference type="Proteomes" id="UP000438120">
    <property type="component" value="Unassembled WGS sequence"/>
</dbReference>
<dbReference type="EMBL" id="VUMX01000068">
    <property type="protein sequence ID" value="MST87981.1"/>
    <property type="molecule type" value="Genomic_DNA"/>
</dbReference>
<organism evidence="3 4">
    <name type="scientific">Lactobacillus porci</name>
    <dbReference type="NCBI Taxonomy" id="2012477"/>
    <lineage>
        <taxon>Bacteria</taxon>
        <taxon>Bacillati</taxon>
        <taxon>Bacillota</taxon>
        <taxon>Bacilli</taxon>
        <taxon>Lactobacillales</taxon>
        <taxon>Lactobacillaceae</taxon>
        <taxon>Lactobacillus</taxon>
    </lineage>
</organism>
<sequence>MYAKKLRKQAIYQLIREQHEKYNWPIDWMCQKLEIARSAYYKWLNHKPSKHEVEDQYLTDRIIAIANSNNSLFGAGKMMLELNKTLSEGESRYGHNRVARIMCINGIRCSVARYNKPKRPNKPSGNETAENILNRDFNASAPDEKWGIDITEVTAPGVSKKAYLATMIDLYDKSPVGYAISDHNDVALVQKAIDAAFEANPNAHPLIHSDRGFQFTRKPFKVYLKNHGATQSMSRVSHCIDNAPVEGWQGRIKDIRNTLFPHVHNYEELVESIHKAIKYYIESDPQKRFGGKTAGEVRAEALAGKVYSYPIPKNNRIIKYWAKINAKKQKE</sequence>
<name>A0A6A8MGL3_9LACO</name>
<evidence type="ECO:0000256" key="1">
    <source>
        <dbReference type="ARBA" id="ARBA00002286"/>
    </source>
</evidence>
<dbReference type="InterPro" id="IPR001584">
    <property type="entry name" value="Integrase_cat-core"/>
</dbReference>
<dbReference type="RefSeq" id="WP_206988878.1">
    <property type="nucleotide sequence ID" value="NZ_VUMX01000068.1"/>
</dbReference>
<dbReference type="InterPro" id="IPR048020">
    <property type="entry name" value="Transpos_IS3"/>
</dbReference>
<proteinExistence type="predicted"/>
<dbReference type="PROSITE" id="PS50994">
    <property type="entry name" value="INTEGRASE"/>
    <property type="match status" value="1"/>
</dbReference>
<dbReference type="InterPro" id="IPR036397">
    <property type="entry name" value="RNaseH_sf"/>
</dbReference>
<feature type="domain" description="Integrase catalytic" evidence="2">
    <location>
        <begin position="138"/>
        <end position="302"/>
    </location>
</feature>
<reference evidence="3 4" key="1">
    <citation type="submission" date="2019-08" db="EMBL/GenBank/DDBJ databases">
        <title>In-depth cultivation of the pig gut microbiome towards novel bacterial diversity and tailored functional studies.</title>
        <authorList>
            <person name="Wylensek D."/>
            <person name="Hitch T.C.A."/>
            <person name="Clavel T."/>
        </authorList>
    </citation>
    <scope>NUCLEOTIDE SEQUENCE [LARGE SCALE GENOMIC DNA]</scope>
    <source>
        <strain evidence="3 4">Bifido-178-WT-2B</strain>
    </source>
</reference>
<comment type="function">
    <text evidence="1">Involved in the transposition of the insertion sequence.</text>
</comment>
<dbReference type="InterPro" id="IPR025948">
    <property type="entry name" value="HTH-like_dom"/>
</dbReference>
<dbReference type="GO" id="GO:0003676">
    <property type="term" value="F:nucleic acid binding"/>
    <property type="evidence" value="ECO:0007669"/>
    <property type="project" value="InterPro"/>
</dbReference>
<dbReference type="InterPro" id="IPR012337">
    <property type="entry name" value="RNaseH-like_sf"/>
</dbReference>
<dbReference type="Gene3D" id="3.30.420.10">
    <property type="entry name" value="Ribonuclease H-like superfamily/Ribonuclease H"/>
    <property type="match status" value="1"/>
</dbReference>
<dbReference type="PANTHER" id="PTHR46889">
    <property type="entry name" value="TRANSPOSASE INSF FOR INSERTION SEQUENCE IS3B-RELATED"/>
    <property type="match status" value="1"/>
</dbReference>
<protein>
    <submittedName>
        <fullName evidence="3">IS3 family transposase</fullName>
    </submittedName>
</protein>
<dbReference type="Pfam" id="PF13276">
    <property type="entry name" value="HTH_21"/>
    <property type="match status" value="1"/>
</dbReference>
<dbReference type="Pfam" id="PF00665">
    <property type="entry name" value="rve"/>
    <property type="match status" value="1"/>
</dbReference>
<gene>
    <name evidence="3" type="ORF">FYJ62_10465</name>
</gene>
<dbReference type="AlphaFoldDB" id="A0A6A8MGL3"/>
<comment type="caution">
    <text evidence="3">The sequence shown here is derived from an EMBL/GenBank/DDBJ whole genome shotgun (WGS) entry which is preliminary data.</text>
</comment>
<dbReference type="SUPFAM" id="SSF53098">
    <property type="entry name" value="Ribonuclease H-like"/>
    <property type="match status" value="1"/>
</dbReference>
<dbReference type="PANTHER" id="PTHR46889:SF5">
    <property type="entry name" value="INTEGRASE PROTEIN"/>
    <property type="match status" value="1"/>
</dbReference>
<evidence type="ECO:0000259" key="2">
    <source>
        <dbReference type="PROSITE" id="PS50994"/>
    </source>
</evidence>